<dbReference type="Gene3D" id="2.40.260.10">
    <property type="entry name" value="Sortase"/>
    <property type="match status" value="1"/>
</dbReference>
<keyword evidence="1" id="KW-0378">Hydrolase</keyword>
<dbReference type="InterPro" id="IPR005754">
    <property type="entry name" value="Sortase"/>
</dbReference>
<evidence type="ECO:0000256" key="1">
    <source>
        <dbReference type="ARBA" id="ARBA00022801"/>
    </source>
</evidence>
<dbReference type="InterPro" id="IPR042001">
    <property type="entry name" value="Sortase_F"/>
</dbReference>
<dbReference type="Proteomes" id="UP001180551">
    <property type="component" value="Unassembled WGS sequence"/>
</dbReference>
<dbReference type="EMBL" id="JAVRFE010000073">
    <property type="protein sequence ID" value="MDT0460730.1"/>
    <property type="molecule type" value="Genomic_DNA"/>
</dbReference>
<comment type="caution">
    <text evidence="3">The sequence shown here is derived from an EMBL/GenBank/DDBJ whole genome shotgun (WGS) entry which is preliminary data.</text>
</comment>
<sequence length="319" mass="32773">MSTEERVSSDGQVSAEEQGRAGARAGAPALPGTRGAVASSGALRACGPHAPLIPLIPPSPHSPAHTPCLSPRPGRHPGRPPATTPGKLLAGVAWAVLLLGLWLWGRDLADGVAAQLATTGDVAAVGRPLGRQAPPQAHAPLPAAVKAEPVGLTIDALGVREGGIVARGLDAYGLLTPPPDTSPALVGWYADGPRPGEAGAALLAGRGGADRDPRARQALVHRLTALRPGERVDIQRSDGSTARFTVEDVQLYDRDRFDARRAYAARDRGRSELRLIVEDGDGDGGHGHAAPRARGNGASNVVVVSAYLTSLQAEDTRGG</sequence>
<keyword evidence="4" id="KW-1185">Reference proteome</keyword>
<dbReference type="Pfam" id="PF04203">
    <property type="entry name" value="Sortase"/>
    <property type="match status" value="1"/>
</dbReference>
<evidence type="ECO:0000313" key="4">
    <source>
        <dbReference type="Proteomes" id="UP001180551"/>
    </source>
</evidence>
<accession>A0ABU2TIG2</accession>
<dbReference type="CDD" id="cd05829">
    <property type="entry name" value="Sortase_F"/>
    <property type="match status" value="1"/>
</dbReference>
<reference evidence="3" key="1">
    <citation type="submission" date="2024-05" db="EMBL/GenBank/DDBJ databases">
        <title>30 novel species of actinomycetes from the DSMZ collection.</title>
        <authorList>
            <person name="Nouioui I."/>
        </authorList>
    </citation>
    <scope>NUCLEOTIDE SEQUENCE</scope>
    <source>
        <strain evidence="3">DSM 41527</strain>
    </source>
</reference>
<dbReference type="RefSeq" id="WP_311627647.1">
    <property type="nucleotide sequence ID" value="NZ_JAVRFE010000073.1"/>
</dbReference>
<feature type="region of interest" description="Disordered" evidence="2">
    <location>
        <begin position="277"/>
        <end position="296"/>
    </location>
</feature>
<proteinExistence type="predicted"/>
<feature type="region of interest" description="Disordered" evidence="2">
    <location>
        <begin position="54"/>
        <end position="83"/>
    </location>
</feature>
<protein>
    <submittedName>
        <fullName evidence="3">Class F sortase</fullName>
    </submittedName>
</protein>
<evidence type="ECO:0000256" key="2">
    <source>
        <dbReference type="SAM" id="MobiDB-lite"/>
    </source>
</evidence>
<feature type="compositionally biased region" description="Low complexity" evidence="2">
    <location>
        <begin position="20"/>
        <end position="36"/>
    </location>
</feature>
<gene>
    <name evidence="3" type="ORF">RM550_34260</name>
</gene>
<dbReference type="InterPro" id="IPR023365">
    <property type="entry name" value="Sortase_dom-sf"/>
</dbReference>
<feature type="region of interest" description="Disordered" evidence="2">
    <location>
        <begin position="1"/>
        <end position="36"/>
    </location>
</feature>
<organism evidence="3 4">
    <name type="scientific">Streptomyces mooreae</name>
    <dbReference type="NCBI Taxonomy" id="3075523"/>
    <lineage>
        <taxon>Bacteria</taxon>
        <taxon>Bacillati</taxon>
        <taxon>Actinomycetota</taxon>
        <taxon>Actinomycetes</taxon>
        <taxon>Kitasatosporales</taxon>
        <taxon>Streptomycetaceae</taxon>
        <taxon>Streptomyces</taxon>
    </lineage>
</organism>
<name>A0ABU2TIG2_9ACTN</name>
<evidence type="ECO:0000313" key="3">
    <source>
        <dbReference type="EMBL" id="MDT0460730.1"/>
    </source>
</evidence>